<proteinExistence type="predicted"/>
<feature type="chain" id="PRO_5020395892" description="Lipoprotein" evidence="1">
    <location>
        <begin position="34"/>
        <end position="271"/>
    </location>
</feature>
<protein>
    <recommendedName>
        <fullName evidence="4">Lipoprotein</fullName>
    </recommendedName>
</protein>
<dbReference type="Proteomes" id="UP000293291">
    <property type="component" value="Unassembled WGS sequence"/>
</dbReference>
<dbReference type="PROSITE" id="PS51257">
    <property type="entry name" value="PROKAR_LIPOPROTEIN"/>
    <property type="match status" value="1"/>
</dbReference>
<gene>
    <name evidence="2" type="ORF">EUA07_15435</name>
</gene>
<dbReference type="AlphaFoldDB" id="A0A4Q2SCM2"/>
<evidence type="ECO:0000313" key="3">
    <source>
        <dbReference type="Proteomes" id="UP000293291"/>
    </source>
</evidence>
<accession>A0A4Q2SCM2</accession>
<evidence type="ECO:0000256" key="1">
    <source>
        <dbReference type="SAM" id="SignalP"/>
    </source>
</evidence>
<reference evidence="2 3" key="1">
    <citation type="submission" date="2019-01" db="EMBL/GenBank/DDBJ databases">
        <title>Novel species of Nocardioides.</title>
        <authorList>
            <person name="Liu Q."/>
            <person name="Xin Y.-H."/>
        </authorList>
    </citation>
    <scope>NUCLEOTIDE SEQUENCE [LARGE SCALE GENOMIC DNA]</scope>
    <source>
        <strain evidence="2 3">CGMCC 4.6875</strain>
    </source>
</reference>
<evidence type="ECO:0008006" key="4">
    <source>
        <dbReference type="Google" id="ProtNLM"/>
    </source>
</evidence>
<dbReference type="EMBL" id="SDWU01000017">
    <property type="protein sequence ID" value="RYB99880.1"/>
    <property type="molecule type" value="Genomic_DNA"/>
</dbReference>
<name>A0A4Q2SCM2_9ACTN</name>
<keyword evidence="3" id="KW-1185">Reference proteome</keyword>
<dbReference type="RefSeq" id="WP_129456073.1">
    <property type="nucleotide sequence ID" value="NZ_JACXYX010000017.1"/>
</dbReference>
<keyword evidence="1" id="KW-0732">Signal</keyword>
<feature type="signal peptide" evidence="1">
    <location>
        <begin position="1"/>
        <end position="33"/>
    </location>
</feature>
<evidence type="ECO:0000313" key="2">
    <source>
        <dbReference type="EMBL" id="RYB99880.1"/>
    </source>
</evidence>
<sequence length="271" mass="28830">MARRNPSWARPLGATLGAALLLTLGACGGSGEAASTKGSDVLMEGEQLEAMVSQVDKMGIVEWHGQLLTKNPDNGGKRIFDLDGRYSPSTGYSELSMDSAIDGNKQQVDYLVVAGRTYFNSEVWGPSAADCWADITDDQARSWALPTDLDPTWPVTAARAIRLAGDGVAVGVPAKDVITGMPRGLFPAVPAALDGVEAKAVVTPHGHLIEVGVDVVNMWNEVPEADLAKIETRKAGWWAMTMKESQNGANIVPPKYVFDPAVTPPSQCKQV</sequence>
<dbReference type="OrthoDB" id="3767188at2"/>
<organism evidence="2 3">
    <name type="scientific">Nocardioides ganghwensis</name>
    <dbReference type="NCBI Taxonomy" id="252230"/>
    <lineage>
        <taxon>Bacteria</taxon>
        <taxon>Bacillati</taxon>
        <taxon>Actinomycetota</taxon>
        <taxon>Actinomycetes</taxon>
        <taxon>Propionibacteriales</taxon>
        <taxon>Nocardioidaceae</taxon>
        <taxon>Nocardioides</taxon>
    </lineage>
</organism>
<comment type="caution">
    <text evidence="2">The sequence shown here is derived from an EMBL/GenBank/DDBJ whole genome shotgun (WGS) entry which is preliminary data.</text>
</comment>